<keyword evidence="2 5" id="KW-0808">Transferase</keyword>
<evidence type="ECO:0000259" key="6">
    <source>
        <dbReference type="SMART" id="SM00650"/>
    </source>
</evidence>
<dbReference type="PROSITE" id="PS01131">
    <property type="entry name" value="RRNA_A_DIMETH"/>
    <property type="match status" value="1"/>
</dbReference>
<feature type="binding site" evidence="5">
    <location>
        <position position="43"/>
    </location>
    <ligand>
        <name>S-adenosyl-L-methionine</name>
        <dbReference type="ChEBI" id="CHEBI:59789"/>
    </ligand>
</feature>
<comment type="similarity">
    <text evidence="5">Belongs to the class I-like SAM-binding methyltransferase superfamily. rRNA adenine N(6)-methyltransferase family.</text>
</comment>
<name>A0ABV3DUI4_9ACTN</name>
<dbReference type="InterPro" id="IPR020598">
    <property type="entry name" value="rRNA_Ade_methylase_Trfase_N"/>
</dbReference>
<dbReference type="PANTHER" id="PTHR11727">
    <property type="entry name" value="DIMETHYLADENOSINE TRANSFERASE"/>
    <property type="match status" value="1"/>
</dbReference>
<reference evidence="7 8" key="1">
    <citation type="submission" date="2024-06" db="EMBL/GenBank/DDBJ databases">
        <title>The Natural Products Discovery Center: Release of the First 8490 Sequenced Strains for Exploring Actinobacteria Biosynthetic Diversity.</title>
        <authorList>
            <person name="Kalkreuter E."/>
            <person name="Kautsar S.A."/>
            <person name="Yang D."/>
            <person name="Bader C.D."/>
            <person name="Teijaro C.N."/>
            <person name="Fluegel L."/>
            <person name="Davis C.M."/>
            <person name="Simpson J.R."/>
            <person name="Lauterbach L."/>
            <person name="Steele A.D."/>
            <person name="Gui C."/>
            <person name="Meng S."/>
            <person name="Li G."/>
            <person name="Viehrig K."/>
            <person name="Ye F."/>
            <person name="Su P."/>
            <person name="Kiefer A.F."/>
            <person name="Nichols A."/>
            <person name="Cepeda A.J."/>
            <person name="Yan W."/>
            <person name="Fan B."/>
            <person name="Jiang Y."/>
            <person name="Adhikari A."/>
            <person name="Zheng C.-J."/>
            <person name="Schuster L."/>
            <person name="Cowan T.M."/>
            <person name="Smanski M.J."/>
            <person name="Chevrette M.G."/>
            <person name="De Carvalho L.P.S."/>
            <person name="Shen B."/>
        </authorList>
    </citation>
    <scope>NUCLEOTIDE SEQUENCE [LARGE SCALE GENOMIC DNA]</scope>
    <source>
        <strain evidence="7 8">NPDC048946</strain>
    </source>
</reference>
<evidence type="ECO:0000313" key="8">
    <source>
        <dbReference type="Proteomes" id="UP001551482"/>
    </source>
</evidence>
<evidence type="ECO:0000256" key="3">
    <source>
        <dbReference type="ARBA" id="ARBA00022691"/>
    </source>
</evidence>
<evidence type="ECO:0000256" key="2">
    <source>
        <dbReference type="ARBA" id="ARBA00022679"/>
    </source>
</evidence>
<evidence type="ECO:0000256" key="4">
    <source>
        <dbReference type="ARBA" id="ARBA00022884"/>
    </source>
</evidence>
<dbReference type="NCBIfam" id="NF000337">
    <property type="entry name" value="erm_SHROVE"/>
    <property type="match status" value="1"/>
</dbReference>
<dbReference type="InterPro" id="IPR023165">
    <property type="entry name" value="rRNA_Ade_diMease-like_C"/>
</dbReference>
<accession>A0ABV3DUI4</accession>
<feature type="binding site" evidence="5">
    <location>
        <position position="90"/>
    </location>
    <ligand>
        <name>S-adenosyl-L-methionine</name>
        <dbReference type="ChEBI" id="CHEBI:59789"/>
    </ligand>
</feature>
<feature type="binding site" evidence="5">
    <location>
        <position position="64"/>
    </location>
    <ligand>
        <name>S-adenosyl-L-methionine</name>
        <dbReference type="ChEBI" id="CHEBI:59789"/>
    </ligand>
</feature>
<sequence length="260" mass="28855">MARTSTRDRLRRELSQNFLSPAAARRFVRVARPAPDALVLEVGAGRGAVTAELASVCGEVVAYELDPHHARFLRDRFATGPHPVTVVRGDFLGARAPDGRFEVVGNVPFSRTSDVVAWCLAAPRLDRATLVTQWEYARKRTGGYGRWTLRTVRTWPTFSWTLAGRIARTEFRPQPRVDAGVLRLTRQPVPLLPAQFLGAYEELVDIGFTGRGGSLHASLRPHVPRRVLDRAFAGAGIERTEVVADVSPSQWIRLAEELLD</sequence>
<dbReference type="NCBIfam" id="NF000499">
    <property type="entry name" value="Erm23S_rRNA_broad"/>
    <property type="match status" value="1"/>
</dbReference>
<dbReference type="Gene3D" id="1.10.8.100">
    <property type="entry name" value="Ribosomal RNA adenine dimethylase-like, domain 2"/>
    <property type="match status" value="1"/>
</dbReference>
<gene>
    <name evidence="7" type="primary">erm</name>
    <name evidence="7" type="ORF">AB0C36_38645</name>
</gene>
<dbReference type="PROSITE" id="PS51689">
    <property type="entry name" value="SAM_RNA_A_N6_MT"/>
    <property type="match status" value="1"/>
</dbReference>
<evidence type="ECO:0000313" key="7">
    <source>
        <dbReference type="EMBL" id="MEU8139406.1"/>
    </source>
</evidence>
<keyword evidence="1 5" id="KW-0489">Methyltransferase</keyword>
<keyword evidence="4 5" id="KW-0694">RNA-binding</keyword>
<protein>
    <submittedName>
        <fullName evidence="7">ErmE/ErmH/ErmO/ErmR family 23S rRNA (Adenine(2058)-N(6))-methyltransferase</fullName>
    </submittedName>
</protein>
<keyword evidence="3 5" id="KW-0949">S-adenosyl-L-methionine</keyword>
<feature type="binding site" evidence="5">
    <location>
        <position position="106"/>
    </location>
    <ligand>
        <name>S-adenosyl-L-methionine</name>
        <dbReference type="ChEBI" id="CHEBI:59789"/>
    </ligand>
</feature>
<dbReference type="InterPro" id="IPR001737">
    <property type="entry name" value="KsgA/Erm"/>
</dbReference>
<dbReference type="Gene3D" id="3.40.50.150">
    <property type="entry name" value="Vaccinia Virus protein VP39"/>
    <property type="match status" value="1"/>
</dbReference>
<keyword evidence="8" id="KW-1185">Reference proteome</keyword>
<organism evidence="7 8">
    <name type="scientific">Streptodolium elevatio</name>
    <dbReference type="NCBI Taxonomy" id="3157996"/>
    <lineage>
        <taxon>Bacteria</taxon>
        <taxon>Bacillati</taxon>
        <taxon>Actinomycetota</taxon>
        <taxon>Actinomycetes</taxon>
        <taxon>Kitasatosporales</taxon>
        <taxon>Streptomycetaceae</taxon>
        <taxon>Streptodolium</taxon>
    </lineage>
</organism>
<dbReference type="Proteomes" id="UP001551482">
    <property type="component" value="Unassembled WGS sequence"/>
</dbReference>
<comment type="caution">
    <text evidence="7">The sequence shown here is derived from an EMBL/GenBank/DDBJ whole genome shotgun (WGS) entry which is preliminary data.</text>
</comment>
<feature type="binding site" evidence="5">
    <location>
        <position position="19"/>
    </location>
    <ligand>
        <name>S-adenosyl-L-methionine</name>
        <dbReference type="ChEBI" id="CHEBI:59789"/>
    </ligand>
</feature>
<dbReference type="SMART" id="SM00650">
    <property type="entry name" value="rADc"/>
    <property type="match status" value="1"/>
</dbReference>
<proteinExistence type="inferred from homology"/>
<dbReference type="PANTHER" id="PTHR11727:SF7">
    <property type="entry name" value="DIMETHYLADENOSINE TRANSFERASE-RELATED"/>
    <property type="match status" value="1"/>
</dbReference>
<dbReference type="Pfam" id="PF00398">
    <property type="entry name" value="RrnaAD"/>
    <property type="match status" value="1"/>
</dbReference>
<evidence type="ECO:0000256" key="1">
    <source>
        <dbReference type="ARBA" id="ARBA00022603"/>
    </source>
</evidence>
<feature type="domain" description="Ribosomal RNA adenine methylase transferase N-terminal" evidence="6">
    <location>
        <begin position="23"/>
        <end position="188"/>
    </location>
</feature>
<dbReference type="RefSeq" id="WP_358363481.1">
    <property type="nucleotide sequence ID" value="NZ_JBEZFP010000173.1"/>
</dbReference>
<feature type="binding site" evidence="5">
    <location>
        <position position="17"/>
    </location>
    <ligand>
        <name>S-adenosyl-L-methionine</name>
        <dbReference type="ChEBI" id="CHEBI:59789"/>
    </ligand>
</feature>
<dbReference type="EMBL" id="JBEZFP010000173">
    <property type="protein sequence ID" value="MEU8139406.1"/>
    <property type="molecule type" value="Genomic_DNA"/>
</dbReference>
<dbReference type="InterPro" id="IPR020596">
    <property type="entry name" value="rRNA_Ade_Mease_Trfase_CS"/>
</dbReference>
<dbReference type="SUPFAM" id="SSF53335">
    <property type="entry name" value="S-adenosyl-L-methionine-dependent methyltransferases"/>
    <property type="match status" value="1"/>
</dbReference>
<dbReference type="CDD" id="cd02440">
    <property type="entry name" value="AdoMet_MTases"/>
    <property type="match status" value="1"/>
</dbReference>
<evidence type="ECO:0000256" key="5">
    <source>
        <dbReference type="PROSITE-ProRule" id="PRU01026"/>
    </source>
</evidence>
<dbReference type="InterPro" id="IPR029063">
    <property type="entry name" value="SAM-dependent_MTases_sf"/>
</dbReference>